<protein>
    <submittedName>
        <fullName evidence="3">DinB family protein</fullName>
    </submittedName>
</protein>
<proteinExistence type="inferred from homology"/>
<dbReference type="Pfam" id="PF05163">
    <property type="entry name" value="DinB"/>
    <property type="match status" value="1"/>
</dbReference>
<accession>A0ABU9DPT6</accession>
<evidence type="ECO:0000256" key="1">
    <source>
        <dbReference type="ARBA" id="ARBA00008635"/>
    </source>
</evidence>
<dbReference type="EMBL" id="JBBPCC010000013">
    <property type="protein sequence ID" value="MEK8130083.1"/>
    <property type="molecule type" value="Genomic_DNA"/>
</dbReference>
<dbReference type="Proteomes" id="UP001469365">
    <property type="component" value="Unassembled WGS sequence"/>
</dbReference>
<dbReference type="Gene3D" id="1.20.120.450">
    <property type="entry name" value="dinb family like domain"/>
    <property type="match status" value="1"/>
</dbReference>
<organism evidence="3 4">
    <name type="scientific">Paenibacillus filicis</name>
    <dbReference type="NCBI Taxonomy" id="669464"/>
    <lineage>
        <taxon>Bacteria</taxon>
        <taxon>Bacillati</taxon>
        <taxon>Bacillota</taxon>
        <taxon>Bacilli</taxon>
        <taxon>Bacillales</taxon>
        <taxon>Paenibacillaceae</taxon>
        <taxon>Paenibacillus</taxon>
    </lineage>
</organism>
<gene>
    <name evidence="3" type="ORF">WMW72_19445</name>
</gene>
<evidence type="ECO:0000256" key="2">
    <source>
        <dbReference type="ARBA" id="ARBA00022723"/>
    </source>
</evidence>
<comment type="similarity">
    <text evidence="1">Belongs to the DinB family.</text>
</comment>
<evidence type="ECO:0000313" key="3">
    <source>
        <dbReference type="EMBL" id="MEK8130083.1"/>
    </source>
</evidence>
<comment type="caution">
    <text evidence="3">The sequence shown here is derived from an EMBL/GenBank/DDBJ whole genome shotgun (WGS) entry which is preliminary data.</text>
</comment>
<keyword evidence="2" id="KW-0479">Metal-binding</keyword>
<reference evidence="3 4" key="1">
    <citation type="submission" date="2024-04" db="EMBL/GenBank/DDBJ databases">
        <title>draft genome sequnece of Paenibacillus filicis.</title>
        <authorList>
            <person name="Kim D.-U."/>
        </authorList>
    </citation>
    <scope>NUCLEOTIDE SEQUENCE [LARGE SCALE GENOMIC DNA]</scope>
    <source>
        <strain evidence="3 4">KACC14197</strain>
    </source>
</reference>
<keyword evidence="4" id="KW-1185">Reference proteome</keyword>
<dbReference type="SUPFAM" id="SSF109854">
    <property type="entry name" value="DinB/YfiT-like putative metalloenzymes"/>
    <property type="match status" value="1"/>
</dbReference>
<dbReference type="RefSeq" id="WP_341417212.1">
    <property type="nucleotide sequence ID" value="NZ_JBBPCC010000013.1"/>
</dbReference>
<sequence>MWLTRIAGEDASSLAIWPEPSLELCETLADIFIHVALHGMYHRGQINLLLRMEDKQPAWVDYILFTRET</sequence>
<dbReference type="InterPro" id="IPR007837">
    <property type="entry name" value="DinB"/>
</dbReference>
<name>A0ABU9DPT6_9BACL</name>
<evidence type="ECO:0000313" key="4">
    <source>
        <dbReference type="Proteomes" id="UP001469365"/>
    </source>
</evidence>
<dbReference type="InterPro" id="IPR034660">
    <property type="entry name" value="DinB/YfiT-like"/>
</dbReference>